<protein>
    <submittedName>
        <fullName evidence="3">Helix-turn-helix domain-containing protein</fullName>
    </submittedName>
</protein>
<dbReference type="SMART" id="SM00530">
    <property type="entry name" value="HTH_XRE"/>
    <property type="match status" value="1"/>
</dbReference>
<dbReference type="Pfam" id="PF01381">
    <property type="entry name" value="HTH_3"/>
    <property type="match status" value="1"/>
</dbReference>
<dbReference type="InterPro" id="IPR001387">
    <property type="entry name" value="Cro/C1-type_HTH"/>
</dbReference>
<gene>
    <name evidence="3" type="ORF">ACFSM5_10965</name>
</gene>
<dbReference type="Proteomes" id="UP001597295">
    <property type="component" value="Unassembled WGS sequence"/>
</dbReference>
<dbReference type="PANTHER" id="PTHR46797">
    <property type="entry name" value="HTH-TYPE TRANSCRIPTIONAL REGULATOR"/>
    <property type="match status" value="1"/>
</dbReference>
<feature type="domain" description="HTH cro/C1-type" evidence="2">
    <location>
        <begin position="17"/>
        <end position="71"/>
    </location>
</feature>
<dbReference type="InterPro" id="IPR010982">
    <property type="entry name" value="Lambda_DNA-bd_dom_sf"/>
</dbReference>
<evidence type="ECO:0000313" key="4">
    <source>
        <dbReference type="Proteomes" id="UP001597295"/>
    </source>
</evidence>
<dbReference type="PROSITE" id="PS50943">
    <property type="entry name" value="HTH_CROC1"/>
    <property type="match status" value="1"/>
</dbReference>
<keyword evidence="4" id="KW-1185">Reference proteome</keyword>
<dbReference type="InterPro" id="IPR050807">
    <property type="entry name" value="TransReg_Diox_bact_type"/>
</dbReference>
<dbReference type="CDD" id="cd00093">
    <property type="entry name" value="HTH_XRE"/>
    <property type="match status" value="1"/>
</dbReference>
<evidence type="ECO:0000259" key="2">
    <source>
        <dbReference type="PROSITE" id="PS50943"/>
    </source>
</evidence>
<evidence type="ECO:0000313" key="3">
    <source>
        <dbReference type="EMBL" id="MFD2263410.1"/>
    </source>
</evidence>
<dbReference type="Gene3D" id="1.10.260.40">
    <property type="entry name" value="lambda repressor-like DNA-binding domains"/>
    <property type="match status" value="1"/>
</dbReference>
<organism evidence="3 4">
    <name type="scientific">Lacibacterium aquatile</name>
    <dbReference type="NCBI Taxonomy" id="1168082"/>
    <lineage>
        <taxon>Bacteria</taxon>
        <taxon>Pseudomonadati</taxon>
        <taxon>Pseudomonadota</taxon>
        <taxon>Alphaproteobacteria</taxon>
        <taxon>Rhodospirillales</taxon>
        <taxon>Rhodospirillaceae</taxon>
    </lineage>
</organism>
<dbReference type="EMBL" id="JBHUIP010000011">
    <property type="protein sequence ID" value="MFD2263410.1"/>
    <property type="molecule type" value="Genomic_DNA"/>
</dbReference>
<reference evidence="4" key="1">
    <citation type="journal article" date="2019" name="Int. J. Syst. Evol. Microbiol.">
        <title>The Global Catalogue of Microorganisms (GCM) 10K type strain sequencing project: providing services to taxonomists for standard genome sequencing and annotation.</title>
        <authorList>
            <consortium name="The Broad Institute Genomics Platform"/>
            <consortium name="The Broad Institute Genome Sequencing Center for Infectious Disease"/>
            <person name="Wu L."/>
            <person name="Ma J."/>
        </authorList>
    </citation>
    <scope>NUCLEOTIDE SEQUENCE [LARGE SCALE GENOMIC DNA]</scope>
    <source>
        <strain evidence="4">CGMCC 1.19062</strain>
    </source>
</reference>
<name>A0ABW5DVY2_9PROT</name>
<dbReference type="SUPFAM" id="SSF47413">
    <property type="entry name" value="lambda repressor-like DNA-binding domains"/>
    <property type="match status" value="1"/>
</dbReference>
<sequence>MSKKPSSKVFAEIGKRIREHRTALGMTQEQLSDRADLAPETVSNIERAMTAASVEKLELIAKAMDLELIDLIPASTDRAKPTPTEDDRLITELLTVARRLDTRSLKVAVDQVRLLHRLQPPPAEELQGP</sequence>
<comment type="caution">
    <text evidence="3">The sequence shown here is derived from an EMBL/GenBank/DDBJ whole genome shotgun (WGS) entry which is preliminary data.</text>
</comment>
<dbReference type="RefSeq" id="WP_379876415.1">
    <property type="nucleotide sequence ID" value="NZ_JBHUIP010000011.1"/>
</dbReference>
<evidence type="ECO:0000256" key="1">
    <source>
        <dbReference type="ARBA" id="ARBA00023125"/>
    </source>
</evidence>
<keyword evidence="1" id="KW-0238">DNA-binding</keyword>
<dbReference type="PANTHER" id="PTHR46797:SF1">
    <property type="entry name" value="METHYLPHOSPHONATE SYNTHASE"/>
    <property type="match status" value="1"/>
</dbReference>
<proteinExistence type="predicted"/>
<accession>A0ABW5DVY2</accession>